<organism evidence="3 4">
    <name type="scientific">Sungkyunkwania multivorans</name>
    <dbReference type="NCBI Taxonomy" id="1173618"/>
    <lineage>
        <taxon>Bacteria</taxon>
        <taxon>Pseudomonadati</taxon>
        <taxon>Bacteroidota</taxon>
        <taxon>Flavobacteriia</taxon>
        <taxon>Flavobacteriales</taxon>
        <taxon>Flavobacteriaceae</taxon>
        <taxon>Sungkyunkwania</taxon>
    </lineage>
</organism>
<dbReference type="PANTHER" id="PTHR35137:SF1">
    <property type="entry name" value="CHROMOPHORE LYASE CRL, CHLOROPLASTIC"/>
    <property type="match status" value="1"/>
</dbReference>
<dbReference type="Gene3D" id="2.40.128.590">
    <property type="entry name" value="CpcT/CpeT domain"/>
    <property type="match status" value="1"/>
</dbReference>
<sequence length="206" mass="23764">MKKIALMFTTFALMVGCRTSSKTDAELDELFMMMQGSFSSEQQAAKDSAYYYISLHMYPIWEDRGHFLYVEQALHTLPDRPYRQRIFELRRVDQNTLSSHSYVLPNDTLWVGKWKTPEAFDDLRLDDLKEREGCELRLVKQDDGSFKGSTGDKTCESSLLGAAYATSQVVIDDQKLISWDRGFDKEGNQVWGAEKGGYIFDKIVMY</sequence>
<protein>
    <submittedName>
        <fullName evidence="3">Chromophore lyase CpcT/CpeT</fullName>
    </submittedName>
</protein>
<dbReference type="Proteomes" id="UP001596978">
    <property type="component" value="Unassembled WGS sequence"/>
</dbReference>
<dbReference type="HAMAP" id="MF_01460">
    <property type="entry name" value="Chrphore_lyase_CpxT"/>
    <property type="match status" value="1"/>
</dbReference>
<dbReference type="PROSITE" id="PS51257">
    <property type="entry name" value="PROKAR_LIPOPROTEIN"/>
    <property type="match status" value="1"/>
</dbReference>
<evidence type="ECO:0000256" key="1">
    <source>
        <dbReference type="ARBA" id="ARBA00008206"/>
    </source>
</evidence>
<dbReference type="GO" id="GO:0016829">
    <property type="term" value="F:lyase activity"/>
    <property type="evidence" value="ECO:0007669"/>
    <property type="project" value="UniProtKB-KW"/>
</dbReference>
<proteinExistence type="inferred from homology"/>
<evidence type="ECO:0000313" key="3">
    <source>
        <dbReference type="EMBL" id="MFD0860734.1"/>
    </source>
</evidence>
<name>A0ABW3CV59_9FLAO</name>
<dbReference type="CDD" id="cd16338">
    <property type="entry name" value="CpcT"/>
    <property type="match status" value="1"/>
</dbReference>
<keyword evidence="2 3" id="KW-0456">Lyase</keyword>
<comment type="caution">
    <text evidence="3">The sequence shown here is derived from an EMBL/GenBank/DDBJ whole genome shotgun (WGS) entry which is preliminary data.</text>
</comment>
<gene>
    <name evidence="3" type="ORF">ACFQ1M_00830</name>
</gene>
<dbReference type="Pfam" id="PF06206">
    <property type="entry name" value="CpeT"/>
    <property type="match status" value="1"/>
</dbReference>
<keyword evidence="4" id="KW-1185">Reference proteome</keyword>
<comment type="similarity">
    <text evidence="1">Belongs to the CpcT/CpeT biliprotein lyase family.</text>
</comment>
<evidence type="ECO:0000313" key="4">
    <source>
        <dbReference type="Proteomes" id="UP001596978"/>
    </source>
</evidence>
<dbReference type="PANTHER" id="PTHR35137">
    <property type="entry name" value="CHROMOPHORE LYASE CRL, CHLOROPLASTIC"/>
    <property type="match status" value="1"/>
</dbReference>
<reference evidence="4" key="1">
    <citation type="journal article" date="2019" name="Int. J. Syst. Evol. Microbiol.">
        <title>The Global Catalogue of Microorganisms (GCM) 10K type strain sequencing project: providing services to taxonomists for standard genome sequencing and annotation.</title>
        <authorList>
            <consortium name="The Broad Institute Genomics Platform"/>
            <consortium name="The Broad Institute Genome Sequencing Center for Infectious Disease"/>
            <person name="Wu L."/>
            <person name="Ma J."/>
        </authorList>
    </citation>
    <scope>NUCLEOTIDE SEQUENCE [LARGE SCALE GENOMIC DNA]</scope>
    <source>
        <strain evidence="4">CCUG 62952</strain>
    </source>
</reference>
<accession>A0ABW3CV59</accession>
<dbReference type="InterPro" id="IPR010404">
    <property type="entry name" value="CpcT/CpeT"/>
</dbReference>
<dbReference type="EMBL" id="JBHTJH010000001">
    <property type="protein sequence ID" value="MFD0860734.1"/>
    <property type="molecule type" value="Genomic_DNA"/>
</dbReference>
<dbReference type="InterPro" id="IPR038672">
    <property type="entry name" value="CpcT/CpeT_sf"/>
</dbReference>
<evidence type="ECO:0000256" key="2">
    <source>
        <dbReference type="ARBA" id="ARBA00023239"/>
    </source>
</evidence>
<dbReference type="RefSeq" id="WP_386402491.1">
    <property type="nucleotide sequence ID" value="NZ_JBHTJH010000001.1"/>
</dbReference>